<evidence type="ECO:0000259" key="5">
    <source>
        <dbReference type="Pfam" id="PF04438"/>
    </source>
</evidence>
<evidence type="ECO:0000256" key="1">
    <source>
        <dbReference type="ARBA" id="ARBA00022723"/>
    </source>
</evidence>
<dbReference type="CDD" id="cd21437">
    <property type="entry name" value="zf-HIT_ZNHIT1_like"/>
    <property type="match status" value="1"/>
</dbReference>
<feature type="domain" description="HIT-type" evidence="5">
    <location>
        <begin position="239"/>
        <end position="267"/>
    </location>
</feature>
<dbReference type="PANTHER" id="PTHR13093">
    <property type="entry name" value="ZINC FINGER HIT DOMAIN CONTAINING PROTEIN 1"/>
    <property type="match status" value="1"/>
</dbReference>
<gene>
    <name evidence="6" type="ORF">ADEAN_001031600</name>
</gene>
<dbReference type="SUPFAM" id="SSF144232">
    <property type="entry name" value="HIT/MYND zinc finger-like"/>
    <property type="match status" value="1"/>
</dbReference>
<evidence type="ECO:0000256" key="3">
    <source>
        <dbReference type="ARBA" id="ARBA00022833"/>
    </source>
</evidence>
<dbReference type="GO" id="GO:0005634">
    <property type="term" value="C:nucleus"/>
    <property type="evidence" value="ECO:0007669"/>
    <property type="project" value="UniProtKB-ARBA"/>
</dbReference>
<reference evidence="6 7" key="1">
    <citation type="submission" date="2020-08" db="EMBL/GenBank/DDBJ databases">
        <authorList>
            <person name="Newling K."/>
            <person name="Davey J."/>
            <person name="Forrester S."/>
        </authorList>
    </citation>
    <scope>NUCLEOTIDE SEQUENCE [LARGE SCALE GENOMIC DNA]</scope>
    <source>
        <strain evidence="7">Crithidia deanei Carvalho (ATCC PRA-265)</strain>
    </source>
</reference>
<sequence>MGLDDLTEVVSSTGRKRRRQLAPAEVQAMTKVGLQNSLAEQQRLYLEEIREVLQTAEERLHEENEGDTHGNKKKSKKEDALDDLPALLEFSFPKRSSEASTEVRVKDSLALLSFWKSHCDTPCEVRNGRVRETPTTEEEEAQEALLAKCTTLAPSIPHVLPSVLCHTIPSYTAMTAAPSRRRRPPPVRQLKPLPLTPEEVGLTLWMDAAPVPSLAYQCQPAVISQLGEGHPMQAGRQSHHLCGVCMKRAKYRCVRCRQALFCSIECHVAHEATRCLKYTV</sequence>
<feature type="region of interest" description="Disordered" evidence="4">
    <location>
        <begin position="59"/>
        <end position="79"/>
    </location>
</feature>
<dbReference type="InterPro" id="IPR039723">
    <property type="entry name" value="Vps71/ZNHIT1"/>
</dbReference>
<evidence type="ECO:0000256" key="2">
    <source>
        <dbReference type="ARBA" id="ARBA00022771"/>
    </source>
</evidence>
<evidence type="ECO:0000313" key="7">
    <source>
        <dbReference type="Proteomes" id="UP000515908"/>
    </source>
</evidence>
<proteinExistence type="predicted"/>
<dbReference type="VEuPathDB" id="TriTrypDB:ADEAN_001031600"/>
<keyword evidence="2" id="KW-0863">Zinc-finger</keyword>
<keyword evidence="1" id="KW-0479">Metal-binding</keyword>
<dbReference type="AlphaFoldDB" id="A0A7G2CU14"/>
<dbReference type="InterPro" id="IPR007529">
    <property type="entry name" value="Znf_HIT"/>
</dbReference>
<dbReference type="GO" id="GO:0008270">
    <property type="term" value="F:zinc ion binding"/>
    <property type="evidence" value="ECO:0007669"/>
    <property type="project" value="UniProtKB-KW"/>
</dbReference>
<keyword evidence="7" id="KW-1185">Reference proteome</keyword>
<dbReference type="Proteomes" id="UP000515908">
    <property type="component" value="Chromosome 28"/>
</dbReference>
<evidence type="ECO:0000256" key="4">
    <source>
        <dbReference type="SAM" id="MobiDB-lite"/>
    </source>
</evidence>
<dbReference type="Pfam" id="PF04438">
    <property type="entry name" value="zf-HIT"/>
    <property type="match status" value="1"/>
</dbReference>
<dbReference type="EMBL" id="LR877172">
    <property type="protein sequence ID" value="CAD2222769.1"/>
    <property type="molecule type" value="Genomic_DNA"/>
</dbReference>
<organism evidence="6 7">
    <name type="scientific">Angomonas deanei</name>
    <dbReference type="NCBI Taxonomy" id="59799"/>
    <lineage>
        <taxon>Eukaryota</taxon>
        <taxon>Discoba</taxon>
        <taxon>Euglenozoa</taxon>
        <taxon>Kinetoplastea</taxon>
        <taxon>Metakinetoplastina</taxon>
        <taxon>Trypanosomatida</taxon>
        <taxon>Trypanosomatidae</taxon>
        <taxon>Strigomonadinae</taxon>
        <taxon>Angomonas</taxon>
    </lineage>
</organism>
<feature type="region of interest" description="Disordered" evidence="4">
    <location>
        <begin position="1"/>
        <end position="22"/>
    </location>
</feature>
<dbReference type="Gene3D" id="6.10.140.2220">
    <property type="match status" value="1"/>
</dbReference>
<dbReference type="GO" id="GO:0006338">
    <property type="term" value="P:chromatin remodeling"/>
    <property type="evidence" value="ECO:0007669"/>
    <property type="project" value="InterPro"/>
</dbReference>
<accession>A0A7G2CU14</accession>
<feature type="compositionally biased region" description="Basic and acidic residues" evidence="4">
    <location>
        <begin position="59"/>
        <end position="70"/>
    </location>
</feature>
<evidence type="ECO:0000313" key="6">
    <source>
        <dbReference type="EMBL" id="CAD2222769.1"/>
    </source>
</evidence>
<name>A0A7G2CU14_9TRYP</name>
<protein>
    <submittedName>
        <fullName evidence="6">HIT zinc finger containing protein, putative</fullName>
    </submittedName>
</protein>
<keyword evidence="3" id="KW-0862">Zinc</keyword>